<keyword evidence="3" id="KW-0227">DNA damage</keyword>
<sequence length="453" mass="50016">HCCSHSSALLYSAISISTRGNGADEAEQEAGVEPPPPLARLPSGSSNNSSKSNNNNSQMMLLIRILNQKMETTVIVNIRPLFYQQMLRKEPKKLKKAAADAAPKVFASSSNAWHSLSCPASELNLGVTLACGQSFRWRQLEQEGYWAGVHADKVYPPSSSAASDQQVLEDYLRLNGPTLESLYAGWSASDPVFRSVCSQFPDVRVRLLRQQPLENLFSFICSSNNNIARISQLVEKLCKYFGQQICIVDGREYYGFPQLSALCSPEAEPRLRELGFGYRAKFVVESARRLLDLGGADWLHSLRGSAQPDEIRRCLTKEFTGVGRKVADCVCLMSLDQLHLVPVDVHVMRIARSLYGLPACTKSLTESAYQSISDFFPSLWQPHAGWAHTVLFAADLARFQHLKSPAIVDEVKPASLSTETPADAAADGEVESKKLEAERPPAKSGQGTRKRKR</sequence>
<dbReference type="GO" id="GO:0006289">
    <property type="term" value="P:nucleotide-excision repair"/>
    <property type="evidence" value="ECO:0007669"/>
    <property type="project" value="InterPro"/>
</dbReference>
<comment type="catalytic activity">
    <reaction evidence="9">
        <text>2'-deoxyribonucleotide-(2'-deoxyribose 5'-phosphate)-2'-deoxyribonucleotide-DNA = a 3'-end 2'-deoxyribonucleotide-(2,3-dehydro-2,3-deoxyribose 5'-phosphate)-DNA + a 5'-end 5'-phospho-2'-deoxyribonucleoside-DNA + H(+)</text>
        <dbReference type="Rhea" id="RHEA:66592"/>
        <dbReference type="Rhea" id="RHEA-COMP:13180"/>
        <dbReference type="Rhea" id="RHEA-COMP:16897"/>
        <dbReference type="Rhea" id="RHEA-COMP:17067"/>
        <dbReference type="ChEBI" id="CHEBI:15378"/>
        <dbReference type="ChEBI" id="CHEBI:136412"/>
        <dbReference type="ChEBI" id="CHEBI:157695"/>
        <dbReference type="ChEBI" id="CHEBI:167181"/>
        <dbReference type="EC" id="4.2.99.18"/>
    </reaction>
</comment>
<evidence type="ECO:0000256" key="10">
    <source>
        <dbReference type="SAM" id="MobiDB-lite"/>
    </source>
</evidence>
<organism evidence="12 13">
    <name type="scientific">Macrostomum lignano</name>
    <dbReference type="NCBI Taxonomy" id="282301"/>
    <lineage>
        <taxon>Eukaryota</taxon>
        <taxon>Metazoa</taxon>
        <taxon>Spiralia</taxon>
        <taxon>Lophotrochozoa</taxon>
        <taxon>Platyhelminthes</taxon>
        <taxon>Rhabditophora</taxon>
        <taxon>Macrostomorpha</taxon>
        <taxon>Macrostomida</taxon>
        <taxon>Macrostomidae</taxon>
        <taxon>Macrostomum</taxon>
    </lineage>
</organism>
<evidence type="ECO:0000256" key="8">
    <source>
        <dbReference type="ARBA" id="ARBA00023295"/>
    </source>
</evidence>
<feature type="region of interest" description="Disordered" evidence="10">
    <location>
        <begin position="413"/>
        <end position="453"/>
    </location>
</feature>
<dbReference type="SUPFAM" id="SSF55945">
    <property type="entry name" value="TATA-box binding protein-like"/>
    <property type="match status" value="1"/>
</dbReference>
<dbReference type="InterPro" id="IPR023170">
    <property type="entry name" value="HhH_base_excis_C"/>
</dbReference>
<keyword evidence="7" id="KW-0511">Multifunctional enzyme</keyword>
<evidence type="ECO:0000256" key="1">
    <source>
        <dbReference type="ARBA" id="ARBA00010679"/>
    </source>
</evidence>
<accession>A0A1I8I2L8</accession>
<feature type="region of interest" description="Disordered" evidence="10">
    <location>
        <begin position="22"/>
        <end position="55"/>
    </location>
</feature>
<keyword evidence="6" id="KW-0456">Lyase</keyword>
<dbReference type="GO" id="GO:0006285">
    <property type="term" value="P:base-excision repair, AP site formation"/>
    <property type="evidence" value="ECO:0007669"/>
    <property type="project" value="TreeGrafter"/>
</dbReference>
<dbReference type="GO" id="GO:0140078">
    <property type="term" value="F:class I DNA-(apurinic or apyrimidinic site) endonuclease activity"/>
    <property type="evidence" value="ECO:0007669"/>
    <property type="project" value="UniProtKB-EC"/>
</dbReference>
<evidence type="ECO:0000256" key="9">
    <source>
        <dbReference type="ARBA" id="ARBA00044632"/>
    </source>
</evidence>
<keyword evidence="8" id="KW-0326">Glycosidase</keyword>
<evidence type="ECO:0000256" key="7">
    <source>
        <dbReference type="ARBA" id="ARBA00023268"/>
    </source>
</evidence>
<dbReference type="SUPFAM" id="SSF48150">
    <property type="entry name" value="DNA-glycosylase"/>
    <property type="match status" value="1"/>
</dbReference>
<dbReference type="InterPro" id="IPR052054">
    <property type="entry name" value="Oxidative_DNA_repair_enzyme"/>
</dbReference>
<name>A0A1I8I2L8_9PLAT</name>
<keyword evidence="5" id="KW-0234">DNA repair</keyword>
<keyword evidence="12" id="KW-1185">Reference proteome</keyword>
<keyword evidence="4" id="KW-0378">Hydrolase</keyword>
<dbReference type="GO" id="GO:0034039">
    <property type="term" value="F:8-oxo-7,8-dihydroguanine DNA N-glycosylase activity"/>
    <property type="evidence" value="ECO:0007669"/>
    <property type="project" value="TreeGrafter"/>
</dbReference>
<dbReference type="Pfam" id="PF07934">
    <property type="entry name" value="OGG_N"/>
    <property type="match status" value="1"/>
</dbReference>
<dbReference type="Gene3D" id="1.10.1670.10">
    <property type="entry name" value="Helix-hairpin-Helix base-excision DNA repair enzymes (C-terminal)"/>
    <property type="match status" value="1"/>
</dbReference>
<comment type="similarity">
    <text evidence="1">Belongs to the type-1 OGG1 family.</text>
</comment>
<dbReference type="PANTHER" id="PTHR10242:SF2">
    <property type="entry name" value="N-GLYCOSYLASE_DNA LYASE"/>
    <property type="match status" value="1"/>
</dbReference>
<feature type="compositionally biased region" description="Low complexity" evidence="10">
    <location>
        <begin position="45"/>
        <end position="55"/>
    </location>
</feature>
<dbReference type="PANTHER" id="PTHR10242">
    <property type="entry name" value="8-OXOGUANINE DNA GLYCOSYLASE"/>
    <property type="match status" value="1"/>
</dbReference>
<evidence type="ECO:0000256" key="5">
    <source>
        <dbReference type="ARBA" id="ARBA00023204"/>
    </source>
</evidence>
<reference evidence="13" key="1">
    <citation type="submission" date="2016-11" db="UniProtKB">
        <authorList>
            <consortium name="WormBaseParasite"/>
        </authorList>
    </citation>
    <scope>IDENTIFICATION</scope>
</reference>
<evidence type="ECO:0000256" key="4">
    <source>
        <dbReference type="ARBA" id="ARBA00022801"/>
    </source>
</evidence>
<dbReference type="CDD" id="cd00056">
    <property type="entry name" value="ENDO3c"/>
    <property type="match status" value="1"/>
</dbReference>
<dbReference type="SMART" id="SM00478">
    <property type="entry name" value="ENDO3c"/>
    <property type="match status" value="1"/>
</dbReference>
<dbReference type="EC" id="4.2.99.18" evidence="2"/>
<evidence type="ECO:0000259" key="11">
    <source>
        <dbReference type="SMART" id="SM00478"/>
    </source>
</evidence>
<feature type="compositionally biased region" description="Basic and acidic residues" evidence="10">
    <location>
        <begin position="430"/>
        <end position="441"/>
    </location>
</feature>
<dbReference type="Gene3D" id="3.30.310.40">
    <property type="match status" value="1"/>
</dbReference>
<dbReference type="InterPro" id="IPR011257">
    <property type="entry name" value="DNA_glycosylase"/>
</dbReference>
<evidence type="ECO:0000256" key="6">
    <source>
        <dbReference type="ARBA" id="ARBA00023239"/>
    </source>
</evidence>
<dbReference type="InterPro" id="IPR003265">
    <property type="entry name" value="HhH-GPD_domain"/>
</dbReference>
<dbReference type="Pfam" id="PF00730">
    <property type="entry name" value="HhH-GPD"/>
    <property type="match status" value="1"/>
</dbReference>
<dbReference type="AlphaFoldDB" id="A0A1I8I2L8"/>
<feature type="domain" description="HhH-GPD" evidence="11">
    <location>
        <begin position="221"/>
        <end position="389"/>
    </location>
</feature>
<dbReference type="GO" id="GO:0005634">
    <property type="term" value="C:nucleus"/>
    <property type="evidence" value="ECO:0007669"/>
    <property type="project" value="TreeGrafter"/>
</dbReference>
<protein>
    <recommendedName>
        <fullName evidence="2">DNA-(apurinic or apyrimidinic site) lyase</fullName>
        <ecNumber evidence="2">4.2.99.18</ecNumber>
    </recommendedName>
</protein>
<evidence type="ECO:0000313" key="13">
    <source>
        <dbReference type="WBParaSite" id="maker-uti_cns_0009589-snap-gene-0.3-mRNA-1"/>
    </source>
</evidence>
<proteinExistence type="inferred from homology"/>
<evidence type="ECO:0000256" key="3">
    <source>
        <dbReference type="ARBA" id="ARBA00022763"/>
    </source>
</evidence>
<evidence type="ECO:0000256" key="2">
    <source>
        <dbReference type="ARBA" id="ARBA00012720"/>
    </source>
</evidence>
<dbReference type="InterPro" id="IPR012904">
    <property type="entry name" value="OGG_N"/>
</dbReference>
<evidence type="ECO:0000313" key="12">
    <source>
        <dbReference type="Proteomes" id="UP000095280"/>
    </source>
</evidence>
<dbReference type="Proteomes" id="UP000095280">
    <property type="component" value="Unplaced"/>
</dbReference>
<dbReference type="GO" id="GO:0003684">
    <property type="term" value="F:damaged DNA binding"/>
    <property type="evidence" value="ECO:0007669"/>
    <property type="project" value="InterPro"/>
</dbReference>
<dbReference type="Gene3D" id="1.10.340.30">
    <property type="entry name" value="Hypothetical protein, domain 2"/>
    <property type="match status" value="1"/>
</dbReference>
<dbReference type="WBParaSite" id="maker-uti_cns_0009589-snap-gene-0.3-mRNA-1">
    <property type="protein sequence ID" value="maker-uti_cns_0009589-snap-gene-0.3-mRNA-1"/>
    <property type="gene ID" value="maker-uti_cns_0009589-snap-gene-0.3"/>
</dbReference>